<feature type="domain" description="Glyoxalase/fosfomycin resistance/dioxygenase" evidence="1">
    <location>
        <begin position="11"/>
        <end position="134"/>
    </location>
</feature>
<gene>
    <name evidence="2" type="ORF">C7K25_08080</name>
</gene>
<dbReference type="Proteomes" id="UP001170379">
    <property type="component" value="Unassembled WGS sequence"/>
</dbReference>
<dbReference type="InterPro" id="IPR029068">
    <property type="entry name" value="Glyas_Bleomycin-R_OHBP_Dase"/>
</dbReference>
<protein>
    <submittedName>
        <fullName evidence="2">VOC family protein</fullName>
    </submittedName>
</protein>
<reference evidence="2" key="1">
    <citation type="submission" date="2018-03" db="EMBL/GenBank/DDBJ databases">
        <authorList>
            <person name="Nunes O.C."/>
            <person name="Lopes A.R."/>
            <person name="Froufe H."/>
            <person name="Munoz-Merida A."/>
            <person name="Barroso C."/>
            <person name="Egas C."/>
        </authorList>
    </citation>
    <scope>NUCLEOTIDE SEQUENCE</scope>
    <source>
        <strain evidence="2">ON4</strain>
    </source>
</reference>
<comment type="caution">
    <text evidence="2">The sequence shown here is derived from an EMBL/GenBank/DDBJ whole genome shotgun (WGS) entry which is preliminary data.</text>
</comment>
<dbReference type="EMBL" id="PXVD01000011">
    <property type="protein sequence ID" value="MDJ1371324.1"/>
    <property type="molecule type" value="Genomic_DNA"/>
</dbReference>
<evidence type="ECO:0000259" key="1">
    <source>
        <dbReference type="Pfam" id="PF00903"/>
    </source>
</evidence>
<sequence>MTVNAVPYLTFDGKAREAMEFYHGIFGGELNVATYGEFGTPEDDPAHGWVMHAAITGGAITLAASDYDPRMTEDNAAYVVGNHLSISLWGDDIDEGTTYFNALSEGGTVGMPFETQIWGDTYGQLTDKFNIEWSVNVGAAAQPA</sequence>
<dbReference type="InterPro" id="IPR004360">
    <property type="entry name" value="Glyas_Fos-R_dOase_dom"/>
</dbReference>
<proteinExistence type="predicted"/>
<dbReference type="Gene3D" id="3.10.180.10">
    <property type="entry name" value="2,3-Dihydroxybiphenyl 1,2-Dioxygenase, domain 1"/>
    <property type="match status" value="1"/>
</dbReference>
<dbReference type="PANTHER" id="PTHR33990">
    <property type="entry name" value="PROTEIN YJDN-RELATED"/>
    <property type="match status" value="1"/>
</dbReference>
<evidence type="ECO:0000313" key="3">
    <source>
        <dbReference type="Proteomes" id="UP001170379"/>
    </source>
</evidence>
<name>A0ABT7C978_9MICO</name>
<reference evidence="2" key="2">
    <citation type="journal article" date="2022" name="Sci. Rep.">
        <title>In silico prediction of the enzymes involved in the degradation of the herbicide molinate by Gulosibacter molinativorax ON4T.</title>
        <authorList>
            <person name="Lopes A.R."/>
            <person name="Bunin E."/>
            <person name="Viana A.T."/>
            <person name="Froufe H."/>
            <person name="Munoz-Merida A."/>
            <person name="Pinho D."/>
            <person name="Figueiredo J."/>
            <person name="Barroso C."/>
            <person name="Vaz-Moreira I."/>
            <person name="Bellanger X."/>
            <person name="Egas C."/>
            <person name="Nunes O.C."/>
        </authorList>
    </citation>
    <scope>NUCLEOTIDE SEQUENCE</scope>
    <source>
        <strain evidence="2">ON4</strain>
    </source>
</reference>
<dbReference type="InterPro" id="IPR028973">
    <property type="entry name" value="PhnB-like"/>
</dbReference>
<organism evidence="2 3">
    <name type="scientific">Gulosibacter molinativorax</name>
    <dbReference type="NCBI Taxonomy" id="256821"/>
    <lineage>
        <taxon>Bacteria</taxon>
        <taxon>Bacillati</taxon>
        <taxon>Actinomycetota</taxon>
        <taxon>Actinomycetes</taxon>
        <taxon>Micrococcales</taxon>
        <taxon>Microbacteriaceae</taxon>
        <taxon>Gulosibacter</taxon>
    </lineage>
</organism>
<keyword evidence="3" id="KW-1185">Reference proteome</keyword>
<accession>A0ABT7C978</accession>
<dbReference type="SUPFAM" id="SSF54593">
    <property type="entry name" value="Glyoxalase/Bleomycin resistance protein/Dihydroxybiphenyl dioxygenase"/>
    <property type="match status" value="1"/>
</dbReference>
<dbReference type="CDD" id="cd06588">
    <property type="entry name" value="PhnB_like"/>
    <property type="match status" value="1"/>
</dbReference>
<dbReference type="PANTHER" id="PTHR33990:SF1">
    <property type="entry name" value="PROTEIN YJDN"/>
    <property type="match status" value="1"/>
</dbReference>
<dbReference type="Pfam" id="PF00903">
    <property type="entry name" value="Glyoxalase"/>
    <property type="match status" value="1"/>
</dbReference>
<dbReference type="RefSeq" id="WP_026937441.1">
    <property type="nucleotide sequence ID" value="NZ_CP028426.1"/>
</dbReference>
<evidence type="ECO:0000313" key="2">
    <source>
        <dbReference type="EMBL" id="MDJ1371324.1"/>
    </source>
</evidence>